<name>A0AAV9NG22_9EURO</name>
<feature type="region of interest" description="Disordered" evidence="1">
    <location>
        <begin position="148"/>
        <end position="172"/>
    </location>
</feature>
<feature type="region of interest" description="Disordered" evidence="1">
    <location>
        <begin position="1"/>
        <end position="23"/>
    </location>
</feature>
<evidence type="ECO:0000313" key="3">
    <source>
        <dbReference type="Proteomes" id="UP001358417"/>
    </source>
</evidence>
<sequence length="627" mass="68765">MAHLIASSPLSSPPPDQSFSKLTTGSDINRIYRSRKDLPFELAQHVQTYYEESLFTQAYTFLLSITGNSISPVNRAAPVTIPSAPHLALAATVSVHPTFTTRTASREKWEQANLAVRLLRLVNQTVGPVNGNLLAAFSFQRNDSRSSRRTHFEDNDEDEYDGRRSTDPLSQDLNTSYAGSQGLWTRADDFWHVVGWAFNCACVSGIHAQRWRRYQVLLEYLLDVLETDWRLREQSNSAEESLMWHYVELAAGGHARERRILRAVFADGSTRSMNEFRPIFANELKEPPADNLKEGGGVKKREVDVNFEQDIFGDYLMQDDSDTSDEADSSARGPGRPPTKRNRTRTPSSRRLTPRNSNGSLRSDHDTGGEVFPSAAAKLAAQKVSSTLSTTTLGDHASLNLRLRLLNLLTHISTHPTLTATSPTTFPDPEDLFTLFVEFIKPLPLPTFTYFILPTPSLTTPLLTLQTSMTLCEFVLQRLLEPSAPSIRSHVLLSQQKLETEYLPFAAARNTADANARVSVLLECLTRCLVQVNHGRLSGEEGVLGRAVQAGVVKRLGRVADVEFHASANGAGAGGAAAPKRKVKGVTAGGAGESAHDEAWACLVESGVRIADVVRNAAALTSASTTV</sequence>
<keyword evidence="3" id="KW-1185">Reference proteome</keyword>
<dbReference type="RefSeq" id="XP_064708432.1">
    <property type="nucleotide sequence ID" value="XM_064855772.1"/>
</dbReference>
<evidence type="ECO:0000256" key="1">
    <source>
        <dbReference type="SAM" id="MobiDB-lite"/>
    </source>
</evidence>
<dbReference type="AlphaFoldDB" id="A0AAV9NG22"/>
<reference evidence="2 3" key="1">
    <citation type="submission" date="2023-08" db="EMBL/GenBank/DDBJ databases">
        <title>Black Yeasts Isolated from many extreme environments.</title>
        <authorList>
            <person name="Coleine C."/>
            <person name="Stajich J.E."/>
            <person name="Selbmann L."/>
        </authorList>
    </citation>
    <scope>NUCLEOTIDE SEQUENCE [LARGE SCALE GENOMIC DNA]</scope>
    <source>
        <strain evidence="2 3">CCFEE 5792</strain>
    </source>
</reference>
<accession>A0AAV9NG22</accession>
<feature type="compositionally biased region" description="Acidic residues" evidence="1">
    <location>
        <begin position="318"/>
        <end position="328"/>
    </location>
</feature>
<dbReference type="EMBL" id="JAVRRD010000007">
    <property type="protein sequence ID" value="KAK5056716.1"/>
    <property type="molecule type" value="Genomic_DNA"/>
</dbReference>
<gene>
    <name evidence="2" type="ORF">LTR84_012248</name>
</gene>
<dbReference type="GeneID" id="89980395"/>
<dbReference type="Proteomes" id="UP001358417">
    <property type="component" value="Unassembled WGS sequence"/>
</dbReference>
<organism evidence="2 3">
    <name type="scientific">Exophiala bonariae</name>
    <dbReference type="NCBI Taxonomy" id="1690606"/>
    <lineage>
        <taxon>Eukaryota</taxon>
        <taxon>Fungi</taxon>
        <taxon>Dikarya</taxon>
        <taxon>Ascomycota</taxon>
        <taxon>Pezizomycotina</taxon>
        <taxon>Eurotiomycetes</taxon>
        <taxon>Chaetothyriomycetidae</taxon>
        <taxon>Chaetothyriales</taxon>
        <taxon>Herpotrichiellaceae</taxon>
        <taxon>Exophiala</taxon>
    </lineage>
</organism>
<feature type="region of interest" description="Disordered" evidence="1">
    <location>
        <begin position="318"/>
        <end position="370"/>
    </location>
</feature>
<feature type="compositionally biased region" description="Low complexity" evidence="1">
    <location>
        <begin position="345"/>
        <end position="358"/>
    </location>
</feature>
<proteinExistence type="predicted"/>
<comment type="caution">
    <text evidence="2">The sequence shown here is derived from an EMBL/GenBank/DDBJ whole genome shotgun (WGS) entry which is preliminary data.</text>
</comment>
<evidence type="ECO:0000313" key="2">
    <source>
        <dbReference type="EMBL" id="KAK5056716.1"/>
    </source>
</evidence>
<protein>
    <submittedName>
        <fullName evidence="2">Uncharacterized protein</fullName>
    </submittedName>
</protein>